<reference evidence="1 2" key="1">
    <citation type="submission" date="2019-02" db="EMBL/GenBank/DDBJ databases">
        <title>Deep-cultivation of Planctomycetes and their phenomic and genomic characterization uncovers novel biology.</title>
        <authorList>
            <person name="Wiegand S."/>
            <person name="Jogler M."/>
            <person name="Boedeker C."/>
            <person name="Pinto D."/>
            <person name="Vollmers J."/>
            <person name="Rivas-Marin E."/>
            <person name="Kohn T."/>
            <person name="Peeters S.H."/>
            <person name="Heuer A."/>
            <person name="Rast P."/>
            <person name="Oberbeckmann S."/>
            <person name="Bunk B."/>
            <person name="Jeske O."/>
            <person name="Meyerdierks A."/>
            <person name="Storesund J.E."/>
            <person name="Kallscheuer N."/>
            <person name="Luecker S."/>
            <person name="Lage O.M."/>
            <person name="Pohl T."/>
            <person name="Merkel B.J."/>
            <person name="Hornburger P."/>
            <person name="Mueller R.-W."/>
            <person name="Bruemmer F."/>
            <person name="Labrenz M."/>
            <person name="Spormann A.M."/>
            <person name="Op den Camp H."/>
            <person name="Overmann J."/>
            <person name="Amann R."/>
            <person name="Jetten M.S.M."/>
            <person name="Mascher T."/>
            <person name="Medema M.H."/>
            <person name="Devos D.P."/>
            <person name="Kaster A.-K."/>
            <person name="Ovreas L."/>
            <person name="Rohde M."/>
            <person name="Galperin M.Y."/>
            <person name="Jogler C."/>
        </authorList>
    </citation>
    <scope>NUCLEOTIDE SEQUENCE [LARGE SCALE GENOMIC DNA]</scope>
    <source>
        <strain evidence="1 2">ETA_A8</strain>
    </source>
</reference>
<name>A0A517YMT5_9BACT</name>
<evidence type="ECO:0000313" key="1">
    <source>
        <dbReference type="EMBL" id="QDU31539.1"/>
    </source>
</evidence>
<keyword evidence="2" id="KW-1185">Reference proteome</keyword>
<sequence length="146" mass="16175">MNPRDFLSLAGRLATDTVEASQRTAISRANYAAFHQSRTLVEACGFKFANSGECHTKLPYCLQASNDTEQIVVAQKLDSLRRARNDADYNLTTARFLPPASVTRFVQTAHEISVAVQAAQSRLLTFRPLVRQYAASVLKKVLEGDE</sequence>
<evidence type="ECO:0000313" key="2">
    <source>
        <dbReference type="Proteomes" id="UP000315017"/>
    </source>
</evidence>
<dbReference type="AlphaFoldDB" id="A0A517YMT5"/>
<dbReference type="KEGG" id="aagg:ETAA8_66980"/>
<accession>A0A517YMT5</accession>
<protein>
    <submittedName>
        <fullName evidence="1">Uncharacterized protein</fullName>
    </submittedName>
</protein>
<dbReference type="RefSeq" id="WP_145098840.1">
    <property type="nucleotide sequence ID" value="NZ_CP036274.1"/>
</dbReference>
<dbReference type="Proteomes" id="UP000315017">
    <property type="component" value="Chromosome"/>
</dbReference>
<dbReference type="OrthoDB" id="6174209at2"/>
<gene>
    <name evidence="1" type="ORF">ETAA8_66980</name>
</gene>
<dbReference type="EMBL" id="CP036274">
    <property type="protein sequence ID" value="QDU31539.1"/>
    <property type="molecule type" value="Genomic_DNA"/>
</dbReference>
<dbReference type="Gene3D" id="1.20.120.330">
    <property type="entry name" value="Nucleotidyltransferases domain 2"/>
    <property type="match status" value="1"/>
</dbReference>
<proteinExistence type="predicted"/>
<organism evidence="1 2">
    <name type="scientific">Anatilimnocola aggregata</name>
    <dbReference type="NCBI Taxonomy" id="2528021"/>
    <lineage>
        <taxon>Bacteria</taxon>
        <taxon>Pseudomonadati</taxon>
        <taxon>Planctomycetota</taxon>
        <taxon>Planctomycetia</taxon>
        <taxon>Pirellulales</taxon>
        <taxon>Pirellulaceae</taxon>
        <taxon>Anatilimnocola</taxon>
    </lineage>
</organism>